<gene>
    <name evidence="1" type="ORF">EZS28_016839</name>
</gene>
<dbReference type="Proteomes" id="UP000324800">
    <property type="component" value="Unassembled WGS sequence"/>
</dbReference>
<dbReference type="EMBL" id="SNRW01004298">
    <property type="protein sequence ID" value="KAA6387630.1"/>
    <property type="molecule type" value="Genomic_DNA"/>
</dbReference>
<organism evidence="1 2">
    <name type="scientific">Streblomastix strix</name>
    <dbReference type="NCBI Taxonomy" id="222440"/>
    <lineage>
        <taxon>Eukaryota</taxon>
        <taxon>Metamonada</taxon>
        <taxon>Preaxostyla</taxon>
        <taxon>Oxymonadida</taxon>
        <taxon>Streblomastigidae</taxon>
        <taxon>Streblomastix</taxon>
    </lineage>
</organism>
<reference evidence="1 2" key="1">
    <citation type="submission" date="2019-03" db="EMBL/GenBank/DDBJ databases">
        <title>Single cell metagenomics reveals metabolic interactions within the superorganism composed of flagellate Streblomastix strix and complex community of Bacteroidetes bacteria on its surface.</title>
        <authorList>
            <person name="Treitli S.C."/>
            <person name="Kolisko M."/>
            <person name="Husnik F."/>
            <person name="Keeling P."/>
            <person name="Hampl V."/>
        </authorList>
    </citation>
    <scope>NUCLEOTIDE SEQUENCE [LARGE SCALE GENOMIC DNA]</scope>
    <source>
        <strain evidence="1">ST1C</strain>
    </source>
</reference>
<protein>
    <submittedName>
        <fullName evidence="1">Uncharacterized protein</fullName>
    </submittedName>
</protein>
<proteinExistence type="predicted"/>
<evidence type="ECO:0000313" key="2">
    <source>
        <dbReference type="Proteomes" id="UP000324800"/>
    </source>
</evidence>
<accession>A0A5J4VZ11</accession>
<dbReference type="AlphaFoldDB" id="A0A5J4VZ11"/>
<evidence type="ECO:0000313" key="1">
    <source>
        <dbReference type="EMBL" id="KAA6387630.1"/>
    </source>
</evidence>
<name>A0A5J4VZ11_9EUKA</name>
<comment type="caution">
    <text evidence="1">The sequence shown here is derived from an EMBL/GenBank/DDBJ whole genome shotgun (WGS) entry which is preliminary data.</text>
</comment>
<feature type="non-terminal residue" evidence="1">
    <location>
        <position position="1"/>
    </location>
</feature>
<sequence>VYLLVKYLDIQFEIQKCRIRYKFSQCRNRLPECYEQHPGNVHMLLCSIAPPLYYETAILGRRDWMLPRAVHPYGSAIQKQRKQEWTQFRTIPKMRVSSVG</sequence>